<keyword evidence="6 11" id="KW-0418">Kinase</keyword>
<protein>
    <recommendedName>
        <fullName evidence="3">histidine kinase</fullName>
        <ecNumber evidence="3">2.7.13.3</ecNumber>
    </recommendedName>
</protein>
<keyword evidence="7" id="KW-0902">Two-component regulatory system</keyword>
<dbReference type="SMART" id="SM00304">
    <property type="entry name" value="HAMP"/>
    <property type="match status" value="1"/>
</dbReference>
<keyword evidence="8" id="KW-0812">Transmembrane</keyword>
<keyword evidence="8" id="KW-0472">Membrane</keyword>
<keyword evidence="5" id="KW-0808">Transferase</keyword>
<organism evidence="11 12">
    <name type="scientific">Youxingia wuxianensis</name>
    <dbReference type="NCBI Taxonomy" id="2763678"/>
    <lineage>
        <taxon>Bacteria</taxon>
        <taxon>Bacillati</taxon>
        <taxon>Bacillota</taxon>
        <taxon>Clostridia</taxon>
        <taxon>Eubacteriales</taxon>
        <taxon>Oscillospiraceae</taxon>
        <taxon>Youxingia</taxon>
    </lineage>
</organism>
<keyword evidence="8" id="KW-1133">Transmembrane helix</keyword>
<evidence type="ECO:0000313" key="11">
    <source>
        <dbReference type="EMBL" id="MBC8585096.1"/>
    </source>
</evidence>
<evidence type="ECO:0000256" key="2">
    <source>
        <dbReference type="ARBA" id="ARBA00004370"/>
    </source>
</evidence>
<dbReference type="GO" id="GO:0000155">
    <property type="term" value="F:phosphorelay sensor kinase activity"/>
    <property type="evidence" value="ECO:0007669"/>
    <property type="project" value="InterPro"/>
</dbReference>
<dbReference type="InterPro" id="IPR010559">
    <property type="entry name" value="Sig_transdc_His_kin_internal"/>
</dbReference>
<dbReference type="Pfam" id="PF02518">
    <property type="entry name" value="HATPase_c"/>
    <property type="match status" value="1"/>
</dbReference>
<comment type="caution">
    <text evidence="11">The sequence shown here is derived from an EMBL/GenBank/DDBJ whole genome shotgun (WGS) entry which is preliminary data.</text>
</comment>
<evidence type="ECO:0000256" key="8">
    <source>
        <dbReference type="SAM" id="Phobius"/>
    </source>
</evidence>
<dbReference type="PROSITE" id="PS50885">
    <property type="entry name" value="HAMP"/>
    <property type="match status" value="1"/>
</dbReference>
<dbReference type="Pfam" id="PF00672">
    <property type="entry name" value="HAMP"/>
    <property type="match status" value="1"/>
</dbReference>
<evidence type="ECO:0000256" key="1">
    <source>
        <dbReference type="ARBA" id="ARBA00000085"/>
    </source>
</evidence>
<dbReference type="PRINTS" id="PR00344">
    <property type="entry name" value="BCTRLSENSOR"/>
</dbReference>
<evidence type="ECO:0000256" key="3">
    <source>
        <dbReference type="ARBA" id="ARBA00012438"/>
    </source>
</evidence>
<dbReference type="InterPro" id="IPR005467">
    <property type="entry name" value="His_kinase_dom"/>
</dbReference>
<name>A0A926ENW5_9FIRM</name>
<dbReference type="GO" id="GO:0016020">
    <property type="term" value="C:membrane"/>
    <property type="evidence" value="ECO:0007669"/>
    <property type="project" value="UniProtKB-SubCell"/>
</dbReference>
<keyword evidence="4" id="KW-0597">Phosphoprotein</keyword>
<dbReference type="InterPro" id="IPR004358">
    <property type="entry name" value="Sig_transdc_His_kin-like_C"/>
</dbReference>
<evidence type="ECO:0000256" key="5">
    <source>
        <dbReference type="ARBA" id="ARBA00022679"/>
    </source>
</evidence>
<dbReference type="PANTHER" id="PTHR34220:SF7">
    <property type="entry name" value="SENSOR HISTIDINE KINASE YPDA"/>
    <property type="match status" value="1"/>
</dbReference>
<accession>A0A926ENW5</accession>
<evidence type="ECO:0000256" key="7">
    <source>
        <dbReference type="ARBA" id="ARBA00023012"/>
    </source>
</evidence>
<proteinExistence type="predicted"/>
<comment type="subcellular location">
    <subcellularLocation>
        <location evidence="2">Membrane</location>
    </subcellularLocation>
</comment>
<feature type="domain" description="HAMP" evidence="10">
    <location>
        <begin position="311"/>
        <end position="363"/>
    </location>
</feature>
<dbReference type="InterPro" id="IPR003594">
    <property type="entry name" value="HATPase_dom"/>
</dbReference>
<gene>
    <name evidence="11" type="ORF">H8705_05815</name>
</gene>
<dbReference type="Gene3D" id="3.30.565.10">
    <property type="entry name" value="Histidine kinase-like ATPase, C-terminal domain"/>
    <property type="match status" value="1"/>
</dbReference>
<sequence length="580" mass="65593">MRKLFEKFSNMKLLYKLLTVYFFVFVVIILFSLILFGYSATIIREETKFASEQLTRQISVNLEQDLSTTTNNLFGTYNLILLGDNLSVPLAYGEDAAYKNNIRGYSIRRALNEYLYSTSFINWIGVIDTNDYIYTSVRPTKDIAYNLEENMQRDRQDCIEAGGKILWRVLEDGTISLSRLIYNNATMQYTGYVVVNINPQIFYDTLNSFGILGGVNLIIYDSFSMPMLYYLSEDLESAMITLPSQERDYISVDGQTYVFSKEMITKSGLELIKLTNISANAAKIEDLTKVFVLTCICCLLLISLLTTLVLSSISKNIRILMGGIEQVSSGDLSVQIQPVSNDEIGEIAVSFNQMTEQMNRLVGEVKKEARLRQQKDYQLLEAKYQALQSQINPHFMFNALESINGIAKINQDNEISSLIQKLALLLRDNLDRSGTFCPLAEEIEYIMNYLDLFRQIYPSKLVIVNKHDPDLDTVAVPTFILQPIVENAVVHGIGQKVGKGVITISTRIYNDVLQISVTDDGVGMSPQTVRQALNPKENRKHIGLNNVNERIHLLYNEDIYGMEVTSEPGKGTTVSICLPI</sequence>
<dbReference type="Gene3D" id="6.10.340.10">
    <property type="match status" value="1"/>
</dbReference>
<evidence type="ECO:0000256" key="4">
    <source>
        <dbReference type="ARBA" id="ARBA00022553"/>
    </source>
</evidence>
<evidence type="ECO:0000256" key="6">
    <source>
        <dbReference type="ARBA" id="ARBA00022777"/>
    </source>
</evidence>
<dbReference type="CDD" id="cd06225">
    <property type="entry name" value="HAMP"/>
    <property type="match status" value="1"/>
</dbReference>
<dbReference type="InterPro" id="IPR036890">
    <property type="entry name" value="HATPase_C_sf"/>
</dbReference>
<dbReference type="AlphaFoldDB" id="A0A926ENW5"/>
<dbReference type="EC" id="2.7.13.3" evidence="3"/>
<dbReference type="InterPro" id="IPR003660">
    <property type="entry name" value="HAMP_dom"/>
</dbReference>
<evidence type="ECO:0000259" key="9">
    <source>
        <dbReference type="PROSITE" id="PS50109"/>
    </source>
</evidence>
<feature type="transmembrane region" description="Helical" evidence="8">
    <location>
        <begin position="290"/>
        <end position="311"/>
    </location>
</feature>
<dbReference type="PANTHER" id="PTHR34220">
    <property type="entry name" value="SENSOR HISTIDINE KINASE YPDA"/>
    <property type="match status" value="1"/>
</dbReference>
<feature type="domain" description="Histidine kinase" evidence="9">
    <location>
        <begin position="480"/>
        <end position="580"/>
    </location>
</feature>
<dbReference type="SUPFAM" id="SSF158472">
    <property type="entry name" value="HAMP domain-like"/>
    <property type="match status" value="1"/>
</dbReference>
<evidence type="ECO:0000313" key="12">
    <source>
        <dbReference type="Proteomes" id="UP000623678"/>
    </source>
</evidence>
<dbReference type="Proteomes" id="UP000623678">
    <property type="component" value="Unassembled WGS sequence"/>
</dbReference>
<dbReference type="InterPro" id="IPR050640">
    <property type="entry name" value="Bact_2-comp_sensor_kinase"/>
</dbReference>
<keyword evidence="12" id="KW-1185">Reference proteome</keyword>
<reference evidence="11" key="1">
    <citation type="submission" date="2020-08" db="EMBL/GenBank/DDBJ databases">
        <title>Genome public.</title>
        <authorList>
            <person name="Liu C."/>
            <person name="Sun Q."/>
        </authorList>
    </citation>
    <scope>NUCLEOTIDE SEQUENCE</scope>
    <source>
        <strain evidence="11">NSJ-64</strain>
    </source>
</reference>
<feature type="transmembrane region" description="Helical" evidence="8">
    <location>
        <begin position="20"/>
        <end position="40"/>
    </location>
</feature>
<comment type="catalytic activity">
    <reaction evidence="1">
        <text>ATP + protein L-histidine = ADP + protein N-phospho-L-histidine.</text>
        <dbReference type="EC" id="2.7.13.3"/>
    </reaction>
</comment>
<dbReference type="SUPFAM" id="SSF55874">
    <property type="entry name" value="ATPase domain of HSP90 chaperone/DNA topoisomerase II/histidine kinase"/>
    <property type="match status" value="1"/>
</dbReference>
<dbReference type="EMBL" id="JACRTD010000003">
    <property type="protein sequence ID" value="MBC8585096.1"/>
    <property type="molecule type" value="Genomic_DNA"/>
</dbReference>
<evidence type="ECO:0000259" key="10">
    <source>
        <dbReference type="PROSITE" id="PS50885"/>
    </source>
</evidence>
<dbReference type="PROSITE" id="PS50109">
    <property type="entry name" value="HIS_KIN"/>
    <property type="match status" value="1"/>
</dbReference>
<dbReference type="RefSeq" id="WP_262394875.1">
    <property type="nucleotide sequence ID" value="NZ_JACRTD010000003.1"/>
</dbReference>
<dbReference type="Pfam" id="PF06580">
    <property type="entry name" value="His_kinase"/>
    <property type="match status" value="1"/>
</dbReference>